<feature type="transmembrane region" description="Helical" evidence="1">
    <location>
        <begin position="97"/>
        <end position="117"/>
    </location>
</feature>
<reference evidence="3" key="1">
    <citation type="submission" date="2020-02" db="EMBL/GenBank/DDBJ databases">
        <authorList>
            <person name="Meier V. D."/>
        </authorList>
    </citation>
    <scope>NUCLEOTIDE SEQUENCE</scope>
    <source>
        <strain evidence="3">AVDCRST_MAG05</strain>
    </source>
</reference>
<dbReference type="Pfam" id="PF13548">
    <property type="entry name" value="DUF4126"/>
    <property type="match status" value="1"/>
</dbReference>
<feature type="domain" description="DUF4126" evidence="2">
    <location>
        <begin position="28"/>
        <end position="200"/>
    </location>
</feature>
<keyword evidence="1" id="KW-0812">Transmembrane</keyword>
<feature type="transmembrane region" description="Helical" evidence="1">
    <location>
        <begin position="169"/>
        <end position="196"/>
    </location>
</feature>
<sequence length="215" mass="22237">MCLQDGSSALKRTRSRYNGCVEILLAVGLGIGLASVAGVRAFLPLALAALFTLFGLFASFGFVSTFVGVEEPILAVVLGVLAVVEIVLDKLRAVERTFNYLMVPVRAVSGALLFTAAVGPLSGAGPVPWLIAGAVVAGAVAAFKVVLRPSASEASSGVSTSFLSLIEDAVGLVGGILALFVPLVPAALAAFLLFFYARIRKRRGRKFGGLRILGD</sequence>
<dbReference type="EMBL" id="CADCVM010000366">
    <property type="protein sequence ID" value="CAA9515017.1"/>
    <property type="molecule type" value="Genomic_DNA"/>
</dbReference>
<organism evidence="3">
    <name type="scientific">uncultured Rubrobacteraceae bacterium</name>
    <dbReference type="NCBI Taxonomy" id="349277"/>
    <lineage>
        <taxon>Bacteria</taxon>
        <taxon>Bacillati</taxon>
        <taxon>Actinomycetota</taxon>
        <taxon>Rubrobacteria</taxon>
        <taxon>Rubrobacterales</taxon>
        <taxon>Rubrobacteraceae</taxon>
        <taxon>environmental samples</taxon>
    </lineage>
</organism>
<protein>
    <recommendedName>
        <fullName evidence="2">DUF4126 domain-containing protein</fullName>
    </recommendedName>
</protein>
<accession>A0A6J4T727</accession>
<feature type="transmembrane region" description="Helical" evidence="1">
    <location>
        <begin position="73"/>
        <end position="91"/>
    </location>
</feature>
<dbReference type="InterPro" id="IPR025196">
    <property type="entry name" value="DUF4126"/>
</dbReference>
<keyword evidence="1" id="KW-1133">Transmembrane helix</keyword>
<evidence type="ECO:0000256" key="1">
    <source>
        <dbReference type="SAM" id="Phobius"/>
    </source>
</evidence>
<evidence type="ECO:0000259" key="2">
    <source>
        <dbReference type="Pfam" id="PF13548"/>
    </source>
</evidence>
<keyword evidence="1" id="KW-0472">Membrane</keyword>
<evidence type="ECO:0000313" key="3">
    <source>
        <dbReference type="EMBL" id="CAA9515017.1"/>
    </source>
</evidence>
<dbReference type="AlphaFoldDB" id="A0A6J4T727"/>
<proteinExistence type="predicted"/>
<name>A0A6J4T727_9ACTN</name>
<gene>
    <name evidence="3" type="ORF">AVDCRST_MAG05-3247</name>
</gene>
<feature type="transmembrane region" description="Helical" evidence="1">
    <location>
        <begin position="20"/>
        <end position="39"/>
    </location>
</feature>